<dbReference type="Pfam" id="PF00296">
    <property type="entry name" value="Bac_luciferase"/>
    <property type="match status" value="1"/>
</dbReference>
<gene>
    <name evidence="3" type="ORF">ACFPJ6_10095</name>
</gene>
<organism evidence="3 4">
    <name type="scientific">Aquipuribacter nitratireducens</name>
    <dbReference type="NCBI Taxonomy" id="650104"/>
    <lineage>
        <taxon>Bacteria</taxon>
        <taxon>Bacillati</taxon>
        <taxon>Actinomycetota</taxon>
        <taxon>Actinomycetes</taxon>
        <taxon>Micrococcales</taxon>
        <taxon>Intrasporangiaceae</taxon>
        <taxon>Aquipuribacter</taxon>
    </lineage>
</organism>
<evidence type="ECO:0000313" key="4">
    <source>
        <dbReference type="Proteomes" id="UP001596122"/>
    </source>
</evidence>
<dbReference type="PANTHER" id="PTHR43244:SF1">
    <property type="entry name" value="5,10-METHYLENETETRAHYDROMETHANOPTERIN REDUCTASE"/>
    <property type="match status" value="1"/>
</dbReference>
<dbReference type="RefSeq" id="WP_340270535.1">
    <property type="nucleotide sequence ID" value="NZ_JBBEOG010000007.1"/>
</dbReference>
<evidence type="ECO:0000259" key="2">
    <source>
        <dbReference type="Pfam" id="PF00296"/>
    </source>
</evidence>
<evidence type="ECO:0000256" key="1">
    <source>
        <dbReference type="ARBA" id="ARBA00023002"/>
    </source>
</evidence>
<dbReference type="Proteomes" id="UP001596122">
    <property type="component" value="Unassembled WGS sequence"/>
</dbReference>
<evidence type="ECO:0000313" key="3">
    <source>
        <dbReference type="EMBL" id="MFC5381142.1"/>
    </source>
</evidence>
<proteinExistence type="predicted"/>
<dbReference type="InterPro" id="IPR011251">
    <property type="entry name" value="Luciferase-like_dom"/>
</dbReference>
<dbReference type="PANTHER" id="PTHR43244">
    <property type="match status" value="1"/>
</dbReference>
<keyword evidence="4" id="KW-1185">Reference proteome</keyword>
<dbReference type="InterPro" id="IPR036661">
    <property type="entry name" value="Luciferase-like_sf"/>
</dbReference>
<reference evidence="4" key="1">
    <citation type="journal article" date="2019" name="Int. J. Syst. Evol. Microbiol.">
        <title>The Global Catalogue of Microorganisms (GCM) 10K type strain sequencing project: providing services to taxonomists for standard genome sequencing and annotation.</title>
        <authorList>
            <consortium name="The Broad Institute Genomics Platform"/>
            <consortium name="The Broad Institute Genome Sequencing Center for Infectious Disease"/>
            <person name="Wu L."/>
            <person name="Ma J."/>
        </authorList>
    </citation>
    <scope>NUCLEOTIDE SEQUENCE [LARGE SCALE GENOMIC DNA]</scope>
    <source>
        <strain evidence="4">CCUG 43114</strain>
    </source>
</reference>
<sequence>MSGSVGIMLPREVAPADVARVARACEAAGFGEIWVVEDCFFTGGPTTAAIALASTERVVVGIGILPAVVRNAAFTAMELATLAGAFPGRVHAGLGHGVASWMAQVGAAPASWLGALRETTDAVRELLAGCEVRTEGRYVALDAVRLDHPPEVVPPLSLGVRGPRSVALAGEAADGLVLAEPTPVAYVASARRRLDEAATGSTRPGARLLTTYSWALAGAHVGDGDRDEVLRGRVLDALRHGGTEAHVADLPGDVRAHLDDVRSGRAALADDVLDLLVLRGDGVAPGIAAQHAAGADTVVLVSPRPADGVDTLLADVVALAEAAGLQ</sequence>
<dbReference type="SUPFAM" id="SSF51679">
    <property type="entry name" value="Bacterial luciferase-like"/>
    <property type="match status" value="1"/>
</dbReference>
<keyword evidence="1" id="KW-0560">Oxidoreductase</keyword>
<accession>A0ABW0GNV8</accession>
<name>A0ABW0GNV8_9MICO</name>
<dbReference type="Gene3D" id="3.20.20.30">
    <property type="entry name" value="Luciferase-like domain"/>
    <property type="match status" value="1"/>
</dbReference>
<dbReference type="InterPro" id="IPR050564">
    <property type="entry name" value="F420-G6PD/mer"/>
</dbReference>
<feature type="domain" description="Luciferase-like" evidence="2">
    <location>
        <begin position="12"/>
        <end position="247"/>
    </location>
</feature>
<dbReference type="EMBL" id="JBHSLD010000009">
    <property type="protein sequence ID" value="MFC5381142.1"/>
    <property type="molecule type" value="Genomic_DNA"/>
</dbReference>
<protein>
    <submittedName>
        <fullName evidence="3">LLM class flavin-dependent oxidoreductase</fullName>
    </submittedName>
</protein>
<comment type="caution">
    <text evidence="3">The sequence shown here is derived from an EMBL/GenBank/DDBJ whole genome shotgun (WGS) entry which is preliminary data.</text>
</comment>